<evidence type="ECO:0000256" key="3">
    <source>
        <dbReference type="HAMAP-Rule" id="MF_00528"/>
    </source>
</evidence>
<dbReference type="GO" id="GO:0009117">
    <property type="term" value="P:nucleotide metabolic process"/>
    <property type="evidence" value="ECO:0007669"/>
    <property type="project" value="UniProtKB-KW"/>
</dbReference>
<comment type="catalytic activity">
    <reaction evidence="3">
        <text>UTP + H2O = UMP + diphosphate + H(+)</text>
        <dbReference type="Rhea" id="RHEA:29395"/>
        <dbReference type="ChEBI" id="CHEBI:15377"/>
        <dbReference type="ChEBI" id="CHEBI:15378"/>
        <dbReference type="ChEBI" id="CHEBI:33019"/>
        <dbReference type="ChEBI" id="CHEBI:46398"/>
        <dbReference type="ChEBI" id="CHEBI:57865"/>
        <dbReference type="EC" id="3.6.1.9"/>
    </reaction>
</comment>
<evidence type="ECO:0000313" key="4">
    <source>
        <dbReference type="EMBL" id="HIU60256.1"/>
    </source>
</evidence>
<comment type="caution">
    <text evidence="4">The sequence shown here is derived from an EMBL/GenBank/DDBJ whole genome shotgun (WGS) entry which is preliminary data.</text>
</comment>
<dbReference type="Pfam" id="PF02545">
    <property type="entry name" value="Maf"/>
    <property type="match status" value="1"/>
</dbReference>
<feature type="site" description="Important for substrate specificity" evidence="3">
    <location>
        <position position="11"/>
    </location>
</feature>
<dbReference type="HAMAP" id="MF_00528">
    <property type="entry name" value="Maf"/>
    <property type="match status" value="1"/>
</dbReference>
<dbReference type="EC" id="3.6.1.9" evidence="3"/>
<keyword evidence="3" id="KW-0546">Nucleotide metabolism</keyword>
<dbReference type="EMBL" id="DVNF01000078">
    <property type="protein sequence ID" value="HIU60256.1"/>
    <property type="molecule type" value="Genomic_DNA"/>
</dbReference>
<name>A0A9D1MHJ3_9FIRM</name>
<dbReference type="GO" id="GO:0047429">
    <property type="term" value="F:nucleoside triphosphate diphosphatase activity"/>
    <property type="evidence" value="ECO:0007669"/>
    <property type="project" value="UniProtKB-EC"/>
</dbReference>
<protein>
    <recommendedName>
        <fullName evidence="3">dTTP/UTP pyrophosphatase</fullName>
        <shortName evidence="3">dTTPase/UTPase</shortName>
        <ecNumber evidence="3">3.6.1.9</ecNumber>
    </recommendedName>
    <alternativeName>
        <fullName evidence="3">Nucleoside triphosphate pyrophosphatase</fullName>
    </alternativeName>
    <alternativeName>
        <fullName evidence="3">Nucleotide pyrophosphatase</fullName>
        <shortName evidence="3">Nucleotide PPase</shortName>
    </alternativeName>
</protein>
<dbReference type="InterPro" id="IPR003697">
    <property type="entry name" value="Maf-like"/>
</dbReference>
<dbReference type="PANTHER" id="PTHR43213">
    <property type="entry name" value="BIFUNCTIONAL DTTP/UTP PYROPHOSPHATASE/METHYLTRANSFERASE PROTEIN-RELATED"/>
    <property type="match status" value="1"/>
</dbReference>
<dbReference type="NCBIfam" id="TIGR00172">
    <property type="entry name" value="maf"/>
    <property type="match status" value="1"/>
</dbReference>
<dbReference type="SUPFAM" id="SSF52972">
    <property type="entry name" value="ITPase-like"/>
    <property type="match status" value="1"/>
</dbReference>
<feature type="site" description="Important for substrate specificity" evidence="3">
    <location>
        <position position="69"/>
    </location>
</feature>
<evidence type="ECO:0000256" key="2">
    <source>
        <dbReference type="ARBA" id="ARBA00022801"/>
    </source>
</evidence>
<feature type="site" description="Important for substrate specificity" evidence="3">
    <location>
        <position position="151"/>
    </location>
</feature>
<gene>
    <name evidence="4" type="primary">maf</name>
    <name evidence="4" type="ORF">IAB05_02560</name>
</gene>
<comment type="function">
    <text evidence="3">Nucleoside triphosphate pyrophosphatase that hydrolyzes dTTP and UTP. May have a dual role in cell division arrest and in preventing the incorporation of modified nucleotides into cellular nucleic acids.</text>
</comment>
<dbReference type="AlphaFoldDB" id="A0A9D1MHJ3"/>
<dbReference type="InterPro" id="IPR029001">
    <property type="entry name" value="ITPase-like_fam"/>
</dbReference>
<comment type="similarity">
    <text evidence="3">Belongs to the Maf family. YhdE subfamily.</text>
</comment>
<comment type="caution">
    <text evidence="3">Lacks conserved residue(s) required for the propagation of feature annotation.</text>
</comment>
<comment type="catalytic activity">
    <reaction evidence="3">
        <text>dTTP + H2O = dTMP + diphosphate + H(+)</text>
        <dbReference type="Rhea" id="RHEA:28534"/>
        <dbReference type="ChEBI" id="CHEBI:15377"/>
        <dbReference type="ChEBI" id="CHEBI:15378"/>
        <dbReference type="ChEBI" id="CHEBI:33019"/>
        <dbReference type="ChEBI" id="CHEBI:37568"/>
        <dbReference type="ChEBI" id="CHEBI:63528"/>
        <dbReference type="EC" id="3.6.1.9"/>
    </reaction>
</comment>
<keyword evidence="3" id="KW-0963">Cytoplasm</keyword>
<dbReference type="PANTHER" id="PTHR43213:SF5">
    <property type="entry name" value="BIFUNCTIONAL DTTP_UTP PYROPHOSPHATASE_METHYLTRANSFERASE PROTEIN-RELATED"/>
    <property type="match status" value="1"/>
</dbReference>
<proteinExistence type="inferred from homology"/>
<dbReference type="PIRSF" id="PIRSF006305">
    <property type="entry name" value="Maf"/>
    <property type="match status" value="1"/>
</dbReference>
<evidence type="ECO:0000256" key="1">
    <source>
        <dbReference type="ARBA" id="ARBA00001968"/>
    </source>
</evidence>
<organism evidence="4 5">
    <name type="scientific">Candidatus Stercoripulliclostridium merdigallinarum</name>
    <dbReference type="NCBI Taxonomy" id="2840951"/>
    <lineage>
        <taxon>Bacteria</taxon>
        <taxon>Bacillati</taxon>
        <taxon>Bacillota</taxon>
        <taxon>Clostridia</taxon>
        <taxon>Eubacteriales</taxon>
        <taxon>Candidatus Stercoripulliclostridium</taxon>
    </lineage>
</organism>
<dbReference type="Gene3D" id="3.90.950.10">
    <property type="match status" value="1"/>
</dbReference>
<comment type="subcellular location">
    <subcellularLocation>
        <location evidence="3">Cytoplasm</location>
    </subcellularLocation>
</comment>
<feature type="active site" description="Proton acceptor" evidence="3">
    <location>
        <position position="68"/>
    </location>
</feature>
<accession>A0A9D1MHJ3</accession>
<dbReference type="Proteomes" id="UP000824094">
    <property type="component" value="Unassembled WGS sequence"/>
</dbReference>
<evidence type="ECO:0000313" key="5">
    <source>
        <dbReference type="Proteomes" id="UP000824094"/>
    </source>
</evidence>
<dbReference type="CDD" id="cd00555">
    <property type="entry name" value="Maf"/>
    <property type="match status" value="1"/>
</dbReference>
<dbReference type="GO" id="GO:0005737">
    <property type="term" value="C:cytoplasm"/>
    <property type="evidence" value="ECO:0007669"/>
    <property type="project" value="UniProtKB-SubCell"/>
</dbReference>
<reference evidence="4" key="1">
    <citation type="submission" date="2020-10" db="EMBL/GenBank/DDBJ databases">
        <authorList>
            <person name="Gilroy R."/>
        </authorList>
    </citation>
    <scope>NUCLEOTIDE SEQUENCE</scope>
    <source>
        <strain evidence="4">18911</strain>
    </source>
</reference>
<keyword evidence="2 3" id="KW-0378">Hydrolase</keyword>
<sequence>MRVLLASNSPRRRELLKYLTSEFDVKAFSADENFKGKTPEETVTEIALRKLYAAKPEFCDYDVVIASDTLVYMDGKYYGKPRDVSAAIGMLSELSGKTHTVYSAVAVMKNGEVSTATEATKVTFKALSEKDIREYVSTHQVLDKAGAYAVQDGVLVKGYSGSYTNIVGLPLEKLSQLTGFENTYPSENRCN</sequence>
<comment type="cofactor">
    <cofactor evidence="1 3">
        <name>a divalent metal cation</name>
        <dbReference type="ChEBI" id="CHEBI:60240"/>
    </cofactor>
</comment>
<reference evidence="4" key="2">
    <citation type="journal article" date="2021" name="PeerJ">
        <title>Extensive microbial diversity within the chicken gut microbiome revealed by metagenomics and culture.</title>
        <authorList>
            <person name="Gilroy R."/>
            <person name="Ravi A."/>
            <person name="Getino M."/>
            <person name="Pursley I."/>
            <person name="Horton D.L."/>
            <person name="Alikhan N.F."/>
            <person name="Baker D."/>
            <person name="Gharbi K."/>
            <person name="Hall N."/>
            <person name="Watson M."/>
            <person name="Adriaenssens E.M."/>
            <person name="Foster-Nyarko E."/>
            <person name="Jarju S."/>
            <person name="Secka A."/>
            <person name="Antonio M."/>
            <person name="Oren A."/>
            <person name="Chaudhuri R.R."/>
            <person name="La Ragione R."/>
            <person name="Hildebrand F."/>
            <person name="Pallen M.J."/>
        </authorList>
    </citation>
    <scope>NUCLEOTIDE SEQUENCE</scope>
    <source>
        <strain evidence="4">18911</strain>
    </source>
</reference>